<evidence type="ECO:0000256" key="1">
    <source>
        <dbReference type="SAM" id="MobiDB-lite"/>
    </source>
</evidence>
<feature type="region of interest" description="Disordered" evidence="1">
    <location>
        <begin position="335"/>
        <end position="405"/>
    </location>
</feature>
<keyword evidence="2" id="KW-0472">Membrane</keyword>
<feature type="compositionally biased region" description="Polar residues" evidence="1">
    <location>
        <begin position="394"/>
        <end position="405"/>
    </location>
</feature>
<name>A0A9P6Q449_9FUNG</name>
<evidence type="ECO:0000256" key="2">
    <source>
        <dbReference type="SAM" id="Phobius"/>
    </source>
</evidence>
<evidence type="ECO:0000313" key="4">
    <source>
        <dbReference type="Proteomes" id="UP000726737"/>
    </source>
</evidence>
<keyword evidence="2" id="KW-0812">Transmembrane</keyword>
<reference evidence="3" key="1">
    <citation type="journal article" date="2020" name="Fungal Divers.">
        <title>Resolving the Mortierellaceae phylogeny through synthesis of multi-gene phylogenetics and phylogenomics.</title>
        <authorList>
            <person name="Vandepol N."/>
            <person name="Liber J."/>
            <person name="Desiro A."/>
            <person name="Na H."/>
            <person name="Kennedy M."/>
            <person name="Barry K."/>
            <person name="Grigoriev I.V."/>
            <person name="Miller A.N."/>
            <person name="O'Donnell K."/>
            <person name="Stajich J.E."/>
            <person name="Bonito G."/>
        </authorList>
    </citation>
    <scope>NUCLEOTIDE SEQUENCE</scope>
    <source>
        <strain evidence="3">KOD948</strain>
    </source>
</reference>
<proteinExistence type="predicted"/>
<dbReference type="EMBL" id="JAAAJA010000185">
    <property type="protein sequence ID" value="KAG0259490.1"/>
    <property type="molecule type" value="Genomic_DNA"/>
</dbReference>
<sequence length="435" mass="47486">MPTIITMFRIPITRRFVNSSFNKAITSLTTTNQSNAILQTTSNAFNPLLSAITRPPCTSTSVSATTKHCIARPHRKFFLSPFSLWTTLALVSFVFLSIMSPFLVITADGAPAKNKAASDNLVNAMAGGFSISDFSALPLQLQIEARVAGSQKLAYLPTSGPSLDFYYLNYRPQYKAGESKIDFWMLTPKDQKAPKSASLELYDEFGRVRLAVLVPEGTPIPQAVANKNEPFLWKSWAIPKTLDSDFDFSEKFRVVLRTSDTTITTTTTGTNKKKNNKRFDSILEFLTKRKISPAEAAGTTAGAVVVQDRQFRIKGLQASPGGQPNPARVYINRAVPSSTGSDNSKSNNNDSDSRNNNNNNSINNDINGNGNGNSNINVDNVNAKPVENNEPLPTVNNDKTKNPTSGTISIYAPIIKNKSVVALTTLALLVFASWF</sequence>
<gene>
    <name evidence="3" type="ORF">BG011_002602</name>
</gene>
<feature type="transmembrane region" description="Helical" evidence="2">
    <location>
        <begin position="82"/>
        <end position="105"/>
    </location>
</feature>
<feature type="compositionally biased region" description="Low complexity" evidence="1">
    <location>
        <begin position="337"/>
        <end position="382"/>
    </location>
</feature>
<comment type="caution">
    <text evidence="3">The sequence shown here is derived from an EMBL/GenBank/DDBJ whole genome shotgun (WGS) entry which is preliminary data.</text>
</comment>
<accession>A0A9P6Q449</accession>
<dbReference type="OrthoDB" id="2350344at2759"/>
<keyword evidence="2" id="KW-1133">Transmembrane helix</keyword>
<protein>
    <submittedName>
        <fullName evidence="3">Uncharacterized protein</fullName>
    </submittedName>
</protein>
<organism evidence="3 4">
    <name type="scientific">Mortierella polycephala</name>
    <dbReference type="NCBI Taxonomy" id="41804"/>
    <lineage>
        <taxon>Eukaryota</taxon>
        <taxon>Fungi</taxon>
        <taxon>Fungi incertae sedis</taxon>
        <taxon>Mucoromycota</taxon>
        <taxon>Mortierellomycotina</taxon>
        <taxon>Mortierellomycetes</taxon>
        <taxon>Mortierellales</taxon>
        <taxon>Mortierellaceae</taxon>
        <taxon>Mortierella</taxon>
    </lineage>
</organism>
<dbReference type="AlphaFoldDB" id="A0A9P6Q449"/>
<keyword evidence="4" id="KW-1185">Reference proteome</keyword>
<evidence type="ECO:0000313" key="3">
    <source>
        <dbReference type="EMBL" id="KAG0259490.1"/>
    </source>
</evidence>
<dbReference type="Proteomes" id="UP000726737">
    <property type="component" value="Unassembled WGS sequence"/>
</dbReference>